<dbReference type="OrthoDB" id="2291848at2"/>
<dbReference type="EMBL" id="BCMF01000002">
    <property type="protein sequence ID" value="GAW98604.1"/>
    <property type="molecule type" value="Genomic_DNA"/>
</dbReference>
<comment type="caution">
    <text evidence="1">The sequence shown here is derived from an EMBL/GenBank/DDBJ whole genome shotgun (WGS) entry which is preliminary data.</text>
</comment>
<proteinExistence type="predicted"/>
<keyword evidence="2" id="KW-1185">Reference proteome</keyword>
<gene>
    <name evidence="1" type="ORF">IWT30_00551</name>
</gene>
<evidence type="ECO:0000313" key="1">
    <source>
        <dbReference type="EMBL" id="GAW98604.1"/>
    </source>
</evidence>
<accession>A0A1Z5IA53</accession>
<reference evidence="1 2" key="1">
    <citation type="submission" date="2015-11" db="EMBL/GenBank/DDBJ databases">
        <title>Draft genome sequences of new species of the genus Lactobacillus isolated from orchardgrass silage.</title>
        <authorList>
            <person name="Tohno M."/>
            <person name="Tanizawa Y."/>
            <person name="Arita M."/>
        </authorList>
    </citation>
    <scope>NUCLEOTIDE SEQUENCE [LARGE SCALE GENOMIC DNA]</scope>
    <source>
        <strain evidence="1 2">IWT30</strain>
    </source>
</reference>
<evidence type="ECO:0000313" key="2">
    <source>
        <dbReference type="Proteomes" id="UP000198374"/>
    </source>
</evidence>
<name>A0A1Z5IA53_9LACO</name>
<dbReference type="Proteomes" id="UP000198374">
    <property type="component" value="Unassembled WGS sequence"/>
</dbReference>
<organism evidence="1 2">
    <name type="scientific">Secundilactobacillus mixtipabuli</name>
    <dbReference type="NCBI Taxonomy" id="1435342"/>
    <lineage>
        <taxon>Bacteria</taxon>
        <taxon>Bacillati</taxon>
        <taxon>Bacillota</taxon>
        <taxon>Bacilli</taxon>
        <taxon>Lactobacillales</taxon>
        <taxon>Lactobacillaceae</taxon>
        <taxon>Secundilactobacillus</taxon>
    </lineage>
</organism>
<sequence>MLFGEITLKDLINSYLNLLHNSRTFLKKNCQIDIILHLSDDTNNHQIDVRNDQLKQAEELLICEGVAAVEVIYRGTQLKAYQAFAISNRRYRPKYFVGWMGNRKVDKDYFISHIEPEIRRIAKPYVNSVIFPGLFV</sequence>
<dbReference type="RefSeq" id="WP_089108413.1">
    <property type="nucleotide sequence ID" value="NZ_BCMF01000002.1"/>
</dbReference>
<dbReference type="AlphaFoldDB" id="A0A1Z5IA53"/>
<protein>
    <submittedName>
        <fullName evidence="1">Uncharacterized protein</fullName>
    </submittedName>
</protein>